<dbReference type="STRING" id="1002526.SAMN05216578_104146"/>
<dbReference type="AlphaFoldDB" id="A0A1I6BJ01"/>
<dbReference type="EMBL" id="FOYD01000004">
    <property type="protein sequence ID" value="SFQ80903.1"/>
    <property type="molecule type" value="Genomic_DNA"/>
</dbReference>
<organism evidence="1 2">
    <name type="scientific">Halopseudomonas formosensis</name>
    <dbReference type="NCBI Taxonomy" id="1002526"/>
    <lineage>
        <taxon>Bacteria</taxon>
        <taxon>Pseudomonadati</taxon>
        <taxon>Pseudomonadota</taxon>
        <taxon>Gammaproteobacteria</taxon>
        <taxon>Pseudomonadales</taxon>
        <taxon>Pseudomonadaceae</taxon>
        <taxon>Halopseudomonas</taxon>
    </lineage>
</organism>
<dbReference type="Pfam" id="PF20227">
    <property type="entry name" value="DUF6586"/>
    <property type="match status" value="1"/>
</dbReference>
<dbReference type="OrthoDB" id="6121078at2"/>
<dbReference type="RefSeq" id="WP_090538565.1">
    <property type="nucleotide sequence ID" value="NZ_FOYD01000004.1"/>
</dbReference>
<evidence type="ECO:0008006" key="3">
    <source>
        <dbReference type="Google" id="ProtNLM"/>
    </source>
</evidence>
<dbReference type="InterPro" id="IPR046493">
    <property type="entry name" value="DUF6586"/>
</dbReference>
<reference evidence="1 2" key="1">
    <citation type="submission" date="2016-10" db="EMBL/GenBank/DDBJ databases">
        <authorList>
            <person name="de Groot N.N."/>
        </authorList>
    </citation>
    <scope>NUCLEOTIDE SEQUENCE [LARGE SCALE GENOMIC DNA]</scope>
    <source>
        <strain evidence="1 2">JCM 18415</strain>
    </source>
</reference>
<evidence type="ECO:0000313" key="2">
    <source>
        <dbReference type="Proteomes" id="UP000242815"/>
    </source>
</evidence>
<accession>A0A1I6BJ01</accession>
<evidence type="ECO:0000313" key="1">
    <source>
        <dbReference type="EMBL" id="SFQ80903.1"/>
    </source>
</evidence>
<proteinExistence type="predicted"/>
<dbReference type="Proteomes" id="UP000242815">
    <property type="component" value="Unassembled WGS sequence"/>
</dbReference>
<protein>
    <recommendedName>
        <fullName evidence="3">PasA protein</fullName>
    </recommendedName>
</protein>
<name>A0A1I6BJ01_9GAMM</name>
<gene>
    <name evidence="1" type="ORF">SAMN05216578_104146</name>
</gene>
<sequence length="165" mass="18171">MADELYTRTNQALAFARLALGEWQQAAAATEIGAATRVAYHREHTVFHLYRGLLWLIQEVAEGYRWTLTGTQSVEQLLRAEQIERFPGPELAELAQLMQRSDSWVAGILSAWQQLQAPPARAGAAAGALIVGGAATPSWGLAEADAALASLRAQVERYRQNLQEW</sequence>